<evidence type="ECO:0000256" key="2">
    <source>
        <dbReference type="SAM" id="MobiDB-lite"/>
    </source>
</evidence>
<accession>A0AAE8SJV5</accession>
<keyword evidence="1" id="KW-0677">Repeat</keyword>
<dbReference type="SUPFAM" id="SSF52540">
    <property type="entry name" value="P-loop containing nucleoside triphosphate hydrolases"/>
    <property type="match status" value="1"/>
</dbReference>
<feature type="compositionally biased region" description="Polar residues" evidence="2">
    <location>
        <begin position="25"/>
        <end position="38"/>
    </location>
</feature>
<organism evidence="4 5">
    <name type="scientific">Fusarium torulosum</name>
    <dbReference type="NCBI Taxonomy" id="33205"/>
    <lineage>
        <taxon>Eukaryota</taxon>
        <taxon>Fungi</taxon>
        <taxon>Dikarya</taxon>
        <taxon>Ascomycota</taxon>
        <taxon>Pezizomycotina</taxon>
        <taxon>Sordariomycetes</taxon>
        <taxon>Hypocreomycetidae</taxon>
        <taxon>Hypocreales</taxon>
        <taxon>Nectriaceae</taxon>
        <taxon>Fusarium</taxon>
    </lineage>
</organism>
<dbReference type="Gene3D" id="3.40.50.300">
    <property type="entry name" value="P-loop containing nucleotide triphosphate hydrolases"/>
    <property type="match status" value="1"/>
</dbReference>
<evidence type="ECO:0000313" key="4">
    <source>
        <dbReference type="EMBL" id="SPJ79405.1"/>
    </source>
</evidence>
<dbReference type="InterPro" id="IPR027417">
    <property type="entry name" value="P-loop_NTPase"/>
</dbReference>
<protein>
    <recommendedName>
        <fullName evidence="3">Nephrocystin 3-like N-terminal domain-containing protein</fullName>
    </recommendedName>
</protein>
<feature type="region of interest" description="Disordered" evidence="2">
    <location>
        <begin position="1"/>
        <end position="38"/>
    </location>
</feature>
<name>A0AAE8SJV5_9HYPO</name>
<dbReference type="AlphaFoldDB" id="A0AAE8SJV5"/>
<gene>
    <name evidence="4" type="ORF">FTOL_07796</name>
</gene>
<comment type="caution">
    <text evidence="4">The sequence shown here is derived from an EMBL/GenBank/DDBJ whole genome shotgun (WGS) entry which is preliminary data.</text>
</comment>
<reference evidence="4" key="1">
    <citation type="submission" date="2018-03" db="EMBL/GenBank/DDBJ databases">
        <authorList>
            <person name="Guldener U."/>
        </authorList>
    </citation>
    <scope>NUCLEOTIDE SEQUENCE</scope>
</reference>
<keyword evidence="5" id="KW-1185">Reference proteome</keyword>
<sequence length="228" mass="25630">MSSAAEGNVEASASASASKRKRDNGYQSPKEQLQVSTQHLAVSTDSLAEHRRINIDVRDSPRCESGTRVRIQQTIQQWAEGDTGNLFFWLAGPAGTGKSTITRTVADSFVRQKRVVAGYFFKRGEQGRNDTNRIFSTLATQSAPIILNAFRPHKAVRKLLLHQEFSADYNSDQDLWPIVEDLDRLVELATTSEPLFIYAATLCRVVYDEKRPRNSKSQLKLWQGVELD</sequence>
<dbReference type="InterPro" id="IPR056884">
    <property type="entry name" value="NPHP3-like_N"/>
</dbReference>
<evidence type="ECO:0000256" key="1">
    <source>
        <dbReference type="ARBA" id="ARBA00022737"/>
    </source>
</evidence>
<evidence type="ECO:0000313" key="5">
    <source>
        <dbReference type="Proteomes" id="UP001187734"/>
    </source>
</evidence>
<dbReference type="Proteomes" id="UP001187734">
    <property type="component" value="Unassembled WGS sequence"/>
</dbReference>
<dbReference type="EMBL" id="ONZP01000268">
    <property type="protein sequence ID" value="SPJ79405.1"/>
    <property type="molecule type" value="Genomic_DNA"/>
</dbReference>
<feature type="domain" description="Nephrocystin 3-like N-terminal" evidence="3">
    <location>
        <begin position="72"/>
        <end position="197"/>
    </location>
</feature>
<evidence type="ECO:0000259" key="3">
    <source>
        <dbReference type="Pfam" id="PF24883"/>
    </source>
</evidence>
<dbReference type="Pfam" id="PF24883">
    <property type="entry name" value="NPHP3_N"/>
    <property type="match status" value="1"/>
</dbReference>
<proteinExistence type="predicted"/>
<feature type="compositionally biased region" description="Low complexity" evidence="2">
    <location>
        <begin position="1"/>
        <end position="17"/>
    </location>
</feature>